<comment type="caution">
    <text evidence="7">The sequence shown here is derived from an EMBL/GenBank/DDBJ whole genome shotgun (WGS) entry which is preliminary data.</text>
</comment>
<gene>
    <name evidence="7" type="ORF">C8R41DRAFT_895233</name>
</gene>
<dbReference type="Gene3D" id="1.20.120.790">
    <property type="entry name" value="Heat shock protein 90, C-terminal domain"/>
    <property type="match status" value="1"/>
</dbReference>
<proteinExistence type="inferred from homology"/>
<dbReference type="Gene3D" id="3.30.230.80">
    <property type="match status" value="1"/>
</dbReference>
<accession>A0ABQ8VJF3</accession>
<dbReference type="SMART" id="SM00387">
    <property type="entry name" value="HATPase_c"/>
    <property type="match status" value="1"/>
</dbReference>
<evidence type="ECO:0000313" key="8">
    <source>
        <dbReference type="Proteomes" id="UP001150217"/>
    </source>
</evidence>
<dbReference type="Gene3D" id="3.40.50.11260">
    <property type="match status" value="1"/>
</dbReference>
<dbReference type="SUPFAM" id="SSF55874">
    <property type="entry name" value="ATPase domain of HSP90 chaperone/DNA topoisomerase II/histidine kinase"/>
    <property type="match status" value="1"/>
</dbReference>
<sequence>MATESFGFQAEISQLLDLIINTFYSNKEIFLRELISNASDALDKIRYASLTDPSVLDTGKDLVIRIIPDKEGKILSIRDTGIGMTKADMVNNLGTIAKSGTKGFMEALSSGADISMIGQFGVGFYSAYLVAERVQVISKHNDDEQYIWESAAGGTFTITQDTVNPPLGRGSEIRLHLKEDQLEYLEEKRIKDIVKKHSEFISYPIQLAVTKEVEKEVSDDEAEEEGDAENKPKIEEVDDEEKPKDKKTKKIKEVETTNEELNKTKPIWTRNPSDITPDEYSAFYKSLTNDWEDHLSVKHFSVEGQLEFKAILFVPKRAPFDLFESKKKRNNIKLYVRRVFIMDDCEDIIPEYLNFVKGIVDSEDLPLNISRETLQQNKILKVIRKNIVKKCMDMFSEIAEDKDNFNKFYEAFGKNLKLGIHEDAQNRSKLAEFLRFFSTKSTDEQTSLKDYITRMPEVQKSIYYLTGESLAATRDSPFLEVLKKKGFEVLLLVDPIDEYAITQLKEFDDKKLVCVSKEGLELEETEEEKKAREAETAAFSELCTVVKDALGDKVEKVVISNRITDSPCVLVTGQFGWSSNMERIMKAQALRDSSMSSYMASKKTLELNPSNPIIKELKRKVSEDKADKSVRDLTYLLFETALLTSGFALDEPTSFAKRIHRMISLGLDVDEEEEVAAEASTTDAPPPLEATASSAMEEID</sequence>
<dbReference type="InterPro" id="IPR036890">
    <property type="entry name" value="HATPase_C_sf"/>
</dbReference>
<feature type="region of interest" description="Disordered" evidence="5">
    <location>
        <begin position="672"/>
        <end position="700"/>
    </location>
</feature>
<feature type="domain" description="Histidine kinase/HSP90-like ATPase" evidence="6">
    <location>
        <begin position="26"/>
        <end position="181"/>
    </location>
</feature>
<dbReference type="InterPro" id="IPR020575">
    <property type="entry name" value="Hsp90_N"/>
</dbReference>
<keyword evidence="8" id="KW-1185">Reference proteome</keyword>
<dbReference type="InterPro" id="IPR001404">
    <property type="entry name" value="Hsp90_fam"/>
</dbReference>
<dbReference type="EMBL" id="JANVFT010000029">
    <property type="protein sequence ID" value="KAJ4495643.1"/>
    <property type="molecule type" value="Genomic_DNA"/>
</dbReference>
<dbReference type="InterPro" id="IPR019805">
    <property type="entry name" value="Heat_shock_protein_90_CS"/>
</dbReference>
<comment type="similarity">
    <text evidence="1">Belongs to the heat shock protein 90 family.</text>
</comment>
<dbReference type="InterPro" id="IPR037196">
    <property type="entry name" value="HSP90_C"/>
</dbReference>
<reference evidence="7" key="1">
    <citation type="submission" date="2022-08" db="EMBL/GenBank/DDBJ databases">
        <title>A Global Phylogenomic Analysis of the Shiitake Genus Lentinula.</title>
        <authorList>
            <consortium name="DOE Joint Genome Institute"/>
            <person name="Sierra-Patev S."/>
            <person name="Min B."/>
            <person name="Naranjo-Ortiz M."/>
            <person name="Looney B."/>
            <person name="Konkel Z."/>
            <person name="Slot J.C."/>
            <person name="Sakamoto Y."/>
            <person name="Steenwyk J.L."/>
            <person name="Rokas A."/>
            <person name="Carro J."/>
            <person name="Camarero S."/>
            <person name="Ferreira P."/>
            <person name="Molpeceres G."/>
            <person name="Ruiz-Duenas F.J."/>
            <person name="Serrano A."/>
            <person name="Henrissat B."/>
            <person name="Drula E."/>
            <person name="Hughes K.W."/>
            <person name="Mata J.L."/>
            <person name="Ishikawa N.K."/>
            <person name="Vargas-Isla R."/>
            <person name="Ushijima S."/>
            <person name="Smith C.A."/>
            <person name="Ahrendt S."/>
            <person name="Andreopoulos W."/>
            <person name="He G."/>
            <person name="Labutti K."/>
            <person name="Lipzen A."/>
            <person name="Ng V."/>
            <person name="Riley R."/>
            <person name="Sandor L."/>
            <person name="Barry K."/>
            <person name="Martinez A.T."/>
            <person name="Xiao Y."/>
            <person name="Gibbons J.G."/>
            <person name="Terashima K."/>
            <person name="Grigoriev I.V."/>
            <person name="Hibbett D.S."/>
        </authorList>
    </citation>
    <scope>NUCLEOTIDE SEQUENCE</scope>
    <source>
        <strain evidence="7">RHP3577 ss4</strain>
    </source>
</reference>
<dbReference type="SUPFAM" id="SSF110942">
    <property type="entry name" value="HSP90 C-terminal domain"/>
    <property type="match status" value="1"/>
</dbReference>
<keyword evidence="4" id="KW-0143">Chaperone</keyword>
<dbReference type="PIRSF" id="PIRSF002583">
    <property type="entry name" value="Hsp90"/>
    <property type="match status" value="1"/>
</dbReference>
<evidence type="ECO:0000256" key="1">
    <source>
        <dbReference type="ARBA" id="ARBA00008239"/>
    </source>
</evidence>
<feature type="compositionally biased region" description="Acidic residues" evidence="5">
    <location>
        <begin position="217"/>
        <end position="227"/>
    </location>
</feature>
<evidence type="ECO:0000256" key="2">
    <source>
        <dbReference type="ARBA" id="ARBA00022741"/>
    </source>
</evidence>
<dbReference type="CDD" id="cd16927">
    <property type="entry name" value="HATPase_Hsp90-like"/>
    <property type="match status" value="1"/>
</dbReference>
<dbReference type="Gene3D" id="3.30.565.10">
    <property type="entry name" value="Histidine kinase-like ATPase, C-terminal domain"/>
    <property type="match status" value="1"/>
</dbReference>
<evidence type="ECO:0000256" key="5">
    <source>
        <dbReference type="SAM" id="MobiDB-lite"/>
    </source>
</evidence>
<dbReference type="SUPFAM" id="SSF54211">
    <property type="entry name" value="Ribosomal protein S5 domain 2-like"/>
    <property type="match status" value="1"/>
</dbReference>
<evidence type="ECO:0000259" key="6">
    <source>
        <dbReference type="SMART" id="SM00387"/>
    </source>
</evidence>
<dbReference type="InterPro" id="IPR003594">
    <property type="entry name" value="HATPase_dom"/>
</dbReference>
<evidence type="ECO:0000256" key="4">
    <source>
        <dbReference type="ARBA" id="ARBA00023186"/>
    </source>
</evidence>
<dbReference type="NCBIfam" id="NF003555">
    <property type="entry name" value="PRK05218.1"/>
    <property type="match status" value="1"/>
</dbReference>
<dbReference type="HAMAP" id="MF_00505">
    <property type="entry name" value="HSP90"/>
    <property type="match status" value="1"/>
</dbReference>
<dbReference type="InterPro" id="IPR020568">
    <property type="entry name" value="Ribosomal_Su5_D2-typ_SF"/>
</dbReference>
<dbReference type="Pfam" id="PF02518">
    <property type="entry name" value="HATPase_c"/>
    <property type="match status" value="1"/>
</dbReference>
<organism evidence="7 8">
    <name type="scientific">Lentinula lateritia</name>
    <dbReference type="NCBI Taxonomy" id="40482"/>
    <lineage>
        <taxon>Eukaryota</taxon>
        <taxon>Fungi</taxon>
        <taxon>Dikarya</taxon>
        <taxon>Basidiomycota</taxon>
        <taxon>Agaricomycotina</taxon>
        <taxon>Agaricomycetes</taxon>
        <taxon>Agaricomycetidae</taxon>
        <taxon>Agaricales</taxon>
        <taxon>Marasmiineae</taxon>
        <taxon>Omphalotaceae</taxon>
        <taxon>Lentinula</taxon>
    </lineage>
</organism>
<evidence type="ECO:0000256" key="3">
    <source>
        <dbReference type="ARBA" id="ARBA00022840"/>
    </source>
</evidence>
<evidence type="ECO:0000313" key="7">
    <source>
        <dbReference type="EMBL" id="KAJ4495643.1"/>
    </source>
</evidence>
<dbReference type="PRINTS" id="PR00775">
    <property type="entry name" value="HEATSHOCK90"/>
</dbReference>
<dbReference type="PANTHER" id="PTHR11528">
    <property type="entry name" value="HEAT SHOCK PROTEIN 90 FAMILY MEMBER"/>
    <property type="match status" value="1"/>
</dbReference>
<feature type="region of interest" description="Disordered" evidence="5">
    <location>
        <begin position="214"/>
        <end position="250"/>
    </location>
</feature>
<protein>
    <submittedName>
        <fullName evidence="7">Hsp90 protein-domain-containing protein</fullName>
    </submittedName>
</protein>
<keyword evidence="3" id="KW-0067">ATP-binding</keyword>
<name>A0ABQ8VJF3_9AGAR</name>
<keyword evidence="2" id="KW-0547">Nucleotide-binding</keyword>
<dbReference type="PROSITE" id="PS00298">
    <property type="entry name" value="HSP90"/>
    <property type="match status" value="1"/>
</dbReference>
<dbReference type="Pfam" id="PF00183">
    <property type="entry name" value="HSP90"/>
    <property type="match status" value="1"/>
</dbReference>
<dbReference type="Proteomes" id="UP001150217">
    <property type="component" value="Unassembled WGS sequence"/>
</dbReference>